<accession>Q72DG7</accession>
<protein>
    <submittedName>
        <fullName evidence="1">Uncharacterized protein</fullName>
    </submittedName>
</protein>
<dbReference type="EnsemblBacteria" id="AAS95442">
    <property type="protein sequence ID" value="AAS95442"/>
    <property type="gene ID" value="DVU_0962"/>
</dbReference>
<dbReference type="HOGENOM" id="CLU_3327228_0_0_7"/>
<dbReference type="PaxDb" id="882-DVU_0962"/>
<evidence type="ECO:0000313" key="2">
    <source>
        <dbReference type="Proteomes" id="UP000002194"/>
    </source>
</evidence>
<organism evidence="1 2">
    <name type="scientific">Nitratidesulfovibrio vulgaris (strain ATCC 29579 / DSM 644 / CCUG 34227 / NCIMB 8303 / VKM B-1760 / Hildenborough)</name>
    <name type="common">Desulfovibrio vulgaris</name>
    <dbReference type="NCBI Taxonomy" id="882"/>
    <lineage>
        <taxon>Bacteria</taxon>
        <taxon>Pseudomonadati</taxon>
        <taxon>Thermodesulfobacteriota</taxon>
        <taxon>Desulfovibrionia</taxon>
        <taxon>Desulfovibrionales</taxon>
        <taxon>Desulfovibrionaceae</taxon>
        <taxon>Nitratidesulfovibrio</taxon>
    </lineage>
</organism>
<reference evidence="1 2" key="1">
    <citation type="journal article" date="2004" name="Nat. Biotechnol.">
        <title>The genome sequence of the anaerobic, sulfate-reducing bacterium Desulfovibrio vulgaris Hildenborough.</title>
        <authorList>
            <person name="Heidelberg J.F."/>
            <person name="Seshadri R."/>
            <person name="Haveman S.A."/>
            <person name="Hemme C.L."/>
            <person name="Paulsen I.T."/>
            <person name="Kolonay J.F."/>
            <person name="Eisen J.A."/>
            <person name="Ward N."/>
            <person name="Methe B."/>
            <person name="Brinkac L.M."/>
            <person name="Daugherty S.C."/>
            <person name="Deboy R.T."/>
            <person name="Dodson R.J."/>
            <person name="Durkin A.S."/>
            <person name="Madupu R."/>
            <person name="Nelson W.C."/>
            <person name="Sullivan S.A."/>
            <person name="Fouts D."/>
            <person name="Haft D.H."/>
            <person name="Selengut J."/>
            <person name="Peterson J.D."/>
            <person name="Davidsen T.M."/>
            <person name="Zafar N."/>
            <person name="Zhou L."/>
            <person name="Radune D."/>
            <person name="Dimitrov G."/>
            <person name="Hance M."/>
            <person name="Tran K."/>
            <person name="Khouri H."/>
            <person name="Gill J."/>
            <person name="Utterback T.R."/>
            <person name="Feldblyum T.V."/>
            <person name="Wall J.D."/>
            <person name="Voordouw G."/>
            <person name="Fraser C.M."/>
        </authorList>
    </citation>
    <scope>NUCLEOTIDE SEQUENCE [LARGE SCALE GENOMIC DNA]</scope>
    <source>
        <strain evidence="2">ATCC 29579 / DSM 644 / NCIMB 8303 / VKM B-1760 / Hildenborough</strain>
    </source>
</reference>
<keyword evidence="2" id="KW-1185">Reference proteome</keyword>
<name>Q72DG7_NITV2</name>
<dbReference type="Proteomes" id="UP000002194">
    <property type="component" value="Chromosome"/>
</dbReference>
<evidence type="ECO:0000313" key="1">
    <source>
        <dbReference type="EMBL" id="AAS95442.1"/>
    </source>
</evidence>
<dbReference type="KEGG" id="dvu:DVU_0962"/>
<dbReference type="AlphaFoldDB" id="Q72DG7"/>
<proteinExistence type="predicted"/>
<dbReference type="EMBL" id="AE017285">
    <property type="protein sequence ID" value="AAS95442.1"/>
    <property type="molecule type" value="Genomic_DNA"/>
</dbReference>
<gene>
    <name evidence="1" type="ordered locus">DVU_0962</name>
</gene>
<dbReference type="STRING" id="882.DVU_0962"/>
<sequence>MRRIPHIIVPDTASFCLQSHHDMLYEQDTGHSIEEARP</sequence>